<comment type="caution">
    <text evidence="2">The sequence shown here is derived from an EMBL/GenBank/DDBJ whole genome shotgun (WGS) entry which is preliminary data.</text>
</comment>
<accession>A0A6V8LCA8</accession>
<evidence type="ECO:0000313" key="3">
    <source>
        <dbReference type="Proteomes" id="UP000482960"/>
    </source>
</evidence>
<sequence>MRALAALLLLVNPVPATSPASFADEPAPFVDEQVIYQQRTFGYACFRIPAVVRATDGTVLAFAEGGSRTAATTRTSTSCCAAPPTAAVRGARYRWSPKATAARTATRCPLWTGGPGGWSW</sequence>
<feature type="signal peptide" evidence="1">
    <location>
        <begin position="1"/>
        <end position="23"/>
    </location>
</feature>
<dbReference type="EMBL" id="BLPG01000001">
    <property type="protein sequence ID" value="GFJ92401.1"/>
    <property type="molecule type" value="Genomic_DNA"/>
</dbReference>
<dbReference type="Proteomes" id="UP000482960">
    <property type="component" value="Unassembled WGS sequence"/>
</dbReference>
<evidence type="ECO:0000256" key="1">
    <source>
        <dbReference type="SAM" id="SignalP"/>
    </source>
</evidence>
<reference evidence="2 3" key="1">
    <citation type="submission" date="2020-03" db="EMBL/GenBank/DDBJ databases">
        <title>Whole genome shotgun sequence of Phytohabitans rumicis NBRC 108638.</title>
        <authorList>
            <person name="Komaki H."/>
            <person name="Tamura T."/>
        </authorList>
    </citation>
    <scope>NUCLEOTIDE SEQUENCE [LARGE SCALE GENOMIC DNA]</scope>
    <source>
        <strain evidence="2 3">NBRC 108638</strain>
    </source>
</reference>
<dbReference type="SUPFAM" id="SSF50939">
    <property type="entry name" value="Sialidases"/>
    <property type="match status" value="1"/>
</dbReference>
<name>A0A6V8LCA8_9ACTN</name>
<proteinExistence type="predicted"/>
<reference evidence="2 3" key="2">
    <citation type="submission" date="2020-03" db="EMBL/GenBank/DDBJ databases">
        <authorList>
            <person name="Ichikawa N."/>
            <person name="Kimura A."/>
            <person name="Kitahashi Y."/>
            <person name="Uohara A."/>
        </authorList>
    </citation>
    <scope>NUCLEOTIDE SEQUENCE [LARGE SCALE GENOMIC DNA]</scope>
    <source>
        <strain evidence="2 3">NBRC 108638</strain>
    </source>
</reference>
<dbReference type="CDD" id="cd15482">
    <property type="entry name" value="Sialidase_non-viral"/>
    <property type="match status" value="1"/>
</dbReference>
<protein>
    <submittedName>
        <fullName evidence="2">Uncharacterized protein</fullName>
    </submittedName>
</protein>
<gene>
    <name evidence="2" type="ORF">Prum_060430</name>
</gene>
<evidence type="ECO:0000313" key="2">
    <source>
        <dbReference type="EMBL" id="GFJ92401.1"/>
    </source>
</evidence>
<keyword evidence="3" id="KW-1185">Reference proteome</keyword>
<keyword evidence="1" id="KW-0732">Signal</keyword>
<feature type="chain" id="PRO_5028935549" evidence="1">
    <location>
        <begin position="24"/>
        <end position="120"/>
    </location>
</feature>
<dbReference type="AlphaFoldDB" id="A0A6V8LCA8"/>
<dbReference type="InterPro" id="IPR036278">
    <property type="entry name" value="Sialidase_sf"/>
</dbReference>
<organism evidence="2 3">
    <name type="scientific">Phytohabitans rumicis</name>
    <dbReference type="NCBI Taxonomy" id="1076125"/>
    <lineage>
        <taxon>Bacteria</taxon>
        <taxon>Bacillati</taxon>
        <taxon>Actinomycetota</taxon>
        <taxon>Actinomycetes</taxon>
        <taxon>Micromonosporales</taxon>
        <taxon>Micromonosporaceae</taxon>
    </lineage>
</organism>
<dbReference type="Gene3D" id="2.120.10.10">
    <property type="match status" value="1"/>
</dbReference>